<reference evidence="2 3" key="1">
    <citation type="submission" date="2013-04" db="EMBL/GenBank/DDBJ databases">
        <title>Complete genome sequence of Corynebacterium humireducens DSM 45392(T), isolated from a wastewater-fed microbial fuel cell.</title>
        <authorList>
            <person name="Ruckert C."/>
            <person name="Albersmeier A."/>
            <person name="Kalinowski J."/>
        </authorList>
    </citation>
    <scope>NUCLEOTIDE SEQUENCE [LARGE SCALE GENOMIC DNA]</scope>
    <source>
        <strain evidence="3">MFC-5</strain>
    </source>
</reference>
<evidence type="ECO:0000313" key="2">
    <source>
        <dbReference type="EMBL" id="AJE32449.1"/>
    </source>
</evidence>
<evidence type="ECO:0000313" key="3">
    <source>
        <dbReference type="Proteomes" id="UP000031524"/>
    </source>
</evidence>
<protein>
    <submittedName>
        <fullName evidence="2">Uncharacterized protein</fullName>
    </submittedName>
</protein>
<dbReference type="AlphaFoldDB" id="A0A0B5D9T3"/>
<organism evidence="2 3">
    <name type="scientific">Corynebacterium humireducens NBRC 106098 = DSM 45392</name>
    <dbReference type="NCBI Taxonomy" id="1223515"/>
    <lineage>
        <taxon>Bacteria</taxon>
        <taxon>Bacillati</taxon>
        <taxon>Actinomycetota</taxon>
        <taxon>Actinomycetes</taxon>
        <taxon>Mycobacteriales</taxon>
        <taxon>Corynebacteriaceae</taxon>
        <taxon>Corynebacterium</taxon>
    </lineage>
</organism>
<dbReference type="KEGG" id="chm:B842_02980"/>
<dbReference type="Proteomes" id="UP000031524">
    <property type="component" value="Chromosome"/>
</dbReference>
<gene>
    <name evidence="2" type="ORF">B842_02980</name>
</gene>
<proteinExistence type="predicted"/>
<sequence>MVVSSEVVSSVVVAAEETVVGVAVVVGAALVGDAVVSDGSGASPSEEHATRPTLSNAAEATAVARARRAGR</sequence>
<name>A0A0B5D9T3_9CORY</name>
<keyword evidence="3" id="KW-1185">Reference proteome</keyword>
<feature type="region of interest" description="Disordered" evidence="1">
    <location>
        <begin position="37"/>
        <end position="71"/>
    </location>
</feature>
<dbReference type="HOGENOM" id="CLU_2733174_0_0_11"/>
<accession>A0A0B5D9T3</accession>
<evidence type="ECO:0000256" key="1">
    <source>
        <dbReference type="SAM" id="MobiDB-lite"/>
    </source>
</evidence>
<dbReference type="EMBL" id="CP005286">
    <property type="protein sequence ID" value="AJE32449.1"/>
    <property type="molecule type" value="Genomic_DNA"/>
</dbReference>